<reference evidence="2" key="1">
    <citation type="submission" date="2009-12" db="EMBL/GenBank/DDBJ databases">
        <authorList>
            <person name="Weinstock G."/>
            <person name="Sodergren E."/>
            <person name="Clifton S."/>
            <person name="Fulton L."/>
            <person name="Fulton B."/>
            <person name="Courtney L."/>
            <person name="Fronick C."/>
            <person name="Harrison M."/>
            <person name="Strong C."/>
            <person name="Farmer C."/>
            <person name="Delahaunty K."/>
            <person name="Markovic C."/>
            <person name="Hall O."/>
            <person name="Minx P."/>
            <person name="Tomlinson C."/>
            <person name="Mitreva M."/>
            <person name="Nelson J."/>
            <person name="Hou S."/>
            <person name="Wollam A."/>
            <person name="Pepin K.H."/>
            <person name="Johnson M."/>
            <person name="Bhonagiri V."/>
            <person name="Nash W.E."/>
            <person name="Warren W."/>
            <person name="Chinwalla A."/>
            <person name="Mardis E.R."/>
            <person name="Wilson R.K."/>
        </authorList>
    </citation>
    <scope>NUCLEOTIDE SEQUENCE [LARGE SCALE GENOMIC DNA]</scope>
    <source>
        <strain evidence="2">DSM 4541</strain>
    </source>
</reference>
<name>D1P335_9GAMM</name>
<keyword evidence="1" id="KW-0812">Transmembrane</keyword>
<proteinExistence type="predicted"/>
<keyword evidence="1" id="KW-0472">Membrane</keyword>
<keyword evidence="3" id="KW-1185">Reference proteome</keyword>
<evidence type="ECO:0000256" key="1">
    <source>
        <dbReference type="SAM" id="Phobius"/>
    </source>
</evidence>
<evidence type="ECO:0000313" key="2">
    <source>
        <dbReference type="EMBL" id="EFB72173.1"/>
    </source>
</evidence>
<feature type="transmembrane region" description="Helical" evidence="1">
    <location>
        <begin position="29"/>
        <end position="47"/>
    </location>
</feature>
<comment type="caution">
    <text evidence="2">The sequence shown here is derived from an EMBL/GenBank/DDBJ whole genome shotgun (WGS) entry which is preliminary data.</text>
</comment>
<evidence type="ECO:0000313" key="3">
    <source>
        <dbReference type="Proteomes" id="UP000005512"/>
    </source>
</evidence>
<organism evidence="2 3">
    <name type="scientific">Providencia rustigianii DSM 4541</name>
    <dbReference type="NCBI Taxonomy" id="500637"/>
    <lineage>
        <taxon>Bacteria</taxon>
        <taxon>Pseudomonadati</taxon>
        <taxon>Pseudomonadota</taxon>
        <taxon>Gammaproteobacteria</taxon>
        <taxon>Enterobacterales</taxon>
        <taxon>Morganellaceae</taxon>
        <taxon>Providencia</taxon>
    </lineage>
</organism>
<sequence length="55" mass="6988">MYIFFTFFYRILVFDVSYSLKIHHRYSETINFVTVLNYSVYFFYFWINWREGGVF</sequence>
<keyword evidence="1" id="KW-1133">Transmembrane helix</keyword>
<dbReference type="Proteomes" id="UP000005512">
    <property type="component" value="Unassembled WGS sequence"/>
</dbReference>
<dbReference type="EMBL" id="ABXV02000026">
    <property type="protein sequence ID" value="EFB72173.1"/>
    <property type="molecule type" value="Genomic_DNA"/>
</dbReference>
<gene>
    <name evidence="2" type="ORF">PROVRUST_06624</name>
</gene>
<protein>
    <submittedName>
        <fullName evidence="2">Uncharacterized protein</fullName>
    </submittedName>
</protein>
<dbReference type="HOGENOM" id="CLU_3028820_0_0_6"/>
<accession>D1P335</accession>
<dbReference type="AlphaFoldDB" id="D1P335"/>